<name>A0A7W3P7K9_9ACTN</name>
<dbReference type="InterPro" id="IPR033437">
    <property type="entry name" value="DUF5130"/>
</dbReference>
<protein>
    <submittedName>
        <fullName evidence="1">Putative membrane protein YgcG</fullName>
    </submittedName>
</protein>
<sequence>MPVPAGERGLLPTPELAEVDQRRIDRARRLAEQRSGLTFAVHIGLADTTPRRTALRLLGELDDPERSVVVLCDPAQRALEIVTGEQSRRVLDDYACRLAAASMQGNLAAGDITGGLVAGLVQLGQAASRPRTLHLDRSTG</sequence>
<dbReference type="AlphaFoldDB" id="A0A7W3P7K9"/>
<dbReference type="Pfam" id="PF17174">
    <property type="entry name" value="DUF5130"/>
    <property type="match status" value="1"/>
</dbReference>
<proteinExistence type="predicted"/>
<evidence type="ECO:0000313" key="1">
    <source>
        <dbReference type="EMBL" id="MBA8796095.1"/>
    </source>
</evidence>
<comment type="caution">
    <text evidence="1">The sequence shown here is derived from an EMBL/GenBank/DDBJ whole genome shotgun (WGS) entry which is preliminary data.</text>
</comment>
<evidence type="ECO:0000313" key="2">
    <source>
        <dbReference type="Proteomes" id="UP000523079"/>
    </source>
</evidence>
<organism evidence="1 2">
    <name type="scientific">Microlunatus kandeliicorticis</name>
    <dbReference type="NCBI Taxonomy" id="1759536"/>
    <lineage>
        <taxon>Bacteria</taxon>
        <taxon>Bacillati</taxon>
        <taxon>Actinomycetota</taxon>
        <taxon>Actinomycetes</taxon>
        <taxon>Propionibacteriales</taxon>
        <taxon>Propionibacteriaceae</taxon>
        <taxon>Microlunatus</taxon>
    </lineage>
</organism>
<accession>A0A7W3P7K9</accession>
<dbReference type="Proteomes" id="UP000523079">
    <property type="component" value="Unassembled WGS sequence"/>
</dbReference>
<dbReference type="Gene3D" id="3.10.310.50">
    <property type="match status" value="1"/>
</dbReference>
<reference evidence="1 2" key="1">
    <citation type="submission" date="2020-07" db="EMBL/GenBank/DDBJ databases">
        <title>Sequencing the genomes of 1000 actinobacteria strains.</title>
        <authorList>
            <person name="Klenk H.-P."/>
        </authorList>
    </citation>
    <scope>NUCLEOTIDE SEQUENCE [LARGE SCALE GENOMIC DNA]</scope>
    <source>
        <strain evidence="1 2">DSM 100723</strain>
    </source>
</reference>
<dbReference type="EMBL" id="JACGWT010000006">
    <property type="protein sequence ID" value="MBA8796095.1"/>
    <property type="molecule type" value="Genomic_DNA"/>
</dbReference>
<dbReference type="RefSeq" id="WP_328823921.1">
    <property type="nucleotide sequence ID" value="NZ_JACGWT010000006.1"/>
</dbReference>
<keyword evidence="2" id="KW-1185">Reference proteome</keyword>
<gene>
    <name evidence="1" type="ORF">FHX74_003736</name>
</gene>